<organism evidence="1 2">
    <name type="scientific">Terricaulis silvestris</name>
    <dbReference type="NCBI Taxonomy" id="2686094"/>
    <lineage>
        <taxon>Bacteria</taxon>
        <taxon>Pseudomonadati</taxon>
        <taxon>Pseudomonadota</taxon>
        <taxon>Alphaproteobacteria</taxon>
        <taxon>Caulobacterales</taxon>
        <taxon>Caulobacteraceae</taxon>
        <taxon>Terricaulis</taxon>
    </lineage>
</organism>
<protein>
    <submittedName>
        <fullName evidence="1">Uncharacterized protein</fullName>
    </submittedName>
</protein>
<dbReference type="KEGG" id="tsv:DSM104635_01960"/>
<dbReference type="AlphaFoldDB" id="A0A6I6MQS4"/>
<accession>A0A6I6MQS4</accession>
<sequence>MRFNAPPISEHRLNRYHRWMLLWLTWFAAFLKNARAFAPFSAEATAIAHQWLDRIERLLTNIVLLRAAPHVRVMNAPRHSSRRRIETHMRRAIFGSAMRRTLRSNDLNQRIAALSQDVGVLVQCLLKRLPRGLTRRRPHRVCPEARGVARAIADAEAALAPNTS</sequence>
<dbReference type="EMBL" id="CP047045">
    <property type="protein sequence ID" value="QGZ95117.1"/>
    <property type="molecule type" value="Genomic_DNA"/>
</dbReference>
<evidence type="ECO:0000313" key="1">
    <source>
        <dbReference type="EMBL" id="QGZ95117.1"/>
    </source>
</evidence>
<evidence type="ECO:0000313" key="2">
    <source>
        <dbReference type="Proteomes" id="UP000431269"/>
    </source>
</evidence>
<dbReference type="Proteomes" id="UP000431269">
    <property type="component" value="Chromosome"/>
</dbReference>
<keyword evidence="2" id="KW-1185">Reference proteome</keyword>
<reference evidence="2" key="1">
    <citation type="submission" date="2019-12" db="EMBL/GenBank/DDBJ databases">
        <title>Complete genome of Terracaulis silvestris 0127_4.</title>
        <authorList>
            <person name="Vieira S."/>
            <person name="Riedel T."/>
            <person name="Sproer C."/>
            <person name="Pascual J."/>
            <person name="Boedeker C."/>
            <person name="Overmann J."/>
        </authorList>
    </citation>
    <scope>NUCLEOTIDE SEQUENCE [LARGE SCALE GENOMIC DNA]</scope>
    <source>
        <strain evidence="2">0127_4</strain>
    </source>
</reference>
<dbReference type="RefSeq" id="WP_158766003.1">
    <property type="nucleotide sequence ID" value="NZ_CP047045.1"/>
</dbReference>
<name>A0A6I6MQS4_9CAUL</name>
<gene>
    <name evidence="1" type="ORF">DSM104635_01960</name>
</gene>
<proteinExistence type="predicted"/>